<evidence type="ECO:0000259" key="3">
    <source>
        <dbReference type="Pfam" id="PF13192"/>
    </source>
</evidence>
<feature type="active site" description="Nucleophile" evidence="1">
    <location>
        <position position="10"/>
    </location>
</feature>
<evidence type="ECO:0000313" key="5">
    <source>
        <dbReference type="Proteomes" id="UP000807825"/>
    </source>
</evidence>
<feature type="active site" description="Nucleophile" evidence="1">
    <location>
        <position position="13"/>
    </location>
</feature>
<organism evidence="4 5">
    <name type="scientific">Desulfomonile tiedjei</name>
    <dbReference type="NCBI Taxonomy" id="2358"/>
    <lineage>
        <taxon>Bacteria</taxon>
        <taxon>Pseudomonadati</taxon>
        <taxon>Thermodesulfobacteriota</taxon>
        <taxon>Desulfomonilia</taxon>
        <taxon>Desulfomonilales</taxon>
        <taxon>Desulfomonilaceae</taxon>
        <taxon>Desulfomonile</taxon>
    </lineage>
</organism>
<dbReference type="PANTHER" id="PTHR36450:SF1">
    <property type="entry name" value="THIOREDOXIN"/>
    <property type="match status" value="1"/>
</dbReference>
<dbReference type="AlphaFoldDB" id="A0A9D6V4M6"/>
<keyword evidence="2" id="KW-1015">Disulfide bond</keyword>
<protein>
    <submittedName>
        <fullName evidence="4">TM0996/MTH895 family glutaredoxin-like protein</fullName>
    </submittedName>
</protein>
<keyword evidence="2" id="KW-0676">Redox-active center</keyword>
<dbReference type="InterPro" id="IPR012336">
    <property type="entry name" value="Thioredoxin-like_fold"/>
</dbReference>
<evidence type="ECO:0000256" key="2">
    <source>
        <dbReference type="PIRSR" id="PIRSR037031-51"/>
    </source>
</evidence>
<comment type="caution">
    <text evidence="4">The sequence shown here is derived from an EMBL/GenBank/DDBJ whole genome shotgun (WGS) entry which is preliminary data.</text>
</comment>
<dbReference type="InterPro" id="IPR036249">
    <property type="entry name" value="Thioredoxin-like_sf"/>
</dbReference>
<dbReference type="Gene3D" id="3.40.30.10">
    <property type="entry name" value="Glutaredoxin"/>
    <property type="match status" value="1"/>
</dbReference>
<dbReference type="PANTHER" id="PTHR36450">
    <property type="entry name" value="THIOREDOXIN"/>
    <property type="match status" value="1"/>
</dbReference>
<dbReference type="EMBL" id="JACRDE010000360">
    <property type="protein sequence ID" value="MBI5250555.1"/>
    <property type="molecule type" value="Genomic_DNA"/>
</dbReference>
<feature type="domain" description="Thioredoxin-like fold" evidence="3">
    <location>
        <begin position="1"/>
        <end position="75"/>
    </location>
</feature>
<dbReference type="SUPFAM" id="SSF52833">
    <property type="entry name" value="Thioredoxin-like"/>
    <property type="match status" value="1"/>
</dbReference>
<dbReference type="InterPro" id="IPR005243">
    <property type="entry name" value="THIRX-like_proc"/>
</dbReference>
<dbReference type="PIRSF" id="PIRSF037031">
    <property type="entry name" value="Redox_disulphide_2"/>
    <property type="match status" value="1"/>
</dbReference>
<evidence type="ECO:0000313" key="4">
    <source>
        <dbReference type="EMBL" id="MBI5250555.1"/>
    </source>
</evidence>
<sequence length="77" mass="8296">MKVEILGVGCAKCTKLYDAVTDLVKKNGIDAEVVKVEDLKVFGQYGVFMTPALVVDGQVKVAGKVPKEAEILKWLSA</sequence>
<evidence type="ECO:0000256" key="1">
    <source>
        <dbReference type="PIRSR" id="PIRSR037031-50"/>
    </source>
</evidence>
<proteinExistence type="predicted"/>
<name>A0A9D6V4M6_9BACT</name>
<dbReference type="Pfam" id="PF13192">
    <property type="entry name" value="Thioredoxin_3"/>
    <property type="match status" value="1"/>
</dbReference>
<dbReference type="NCBIfam" id="TIGR00412">
    <property type="entry name" value="redox_disulf_2"/>
    <property type="match status" value="1"/>
</dbReference>
<dbReference type="Proteomes" id="UP000807825">
    <property type="component" value="Unassembled WGS sequence"/>
</dbReference>
<reference evidence="4" key="1">
    <citation type="submission" date="2020-07" db="EMBL/GenBank/DDBJ databases">
        <title>Huge and variable diversity of episymbiotic CPR bacteria and DPANN archaea in groundwater ecosystems.</title>
        <authorList>
            <person name="He C.Y."/>
            <person name="Keren R."/>
            <person name="Whittaker M."/>
            <person name="Farag I.F."/>
            <person name="Doudna J."/>
            <person name="Cate J.H.D."/>
            <person name="Banfield J.F."/>
        </authorList>
    </citation>
    <scope>NUCLEOTIDE SEQUENCE</scope>
    <source>
        <strain evidence="4">NC_groundwater_1664_Pr3_B-0.1um_52_9</strain>
    </source>
</reference>
<feature type="disulfide bond" description="Redox-active" evidence="2">
    <location>
        <begin position="10"/>
        <end position="13"/>
    </location>
</feature>
<accession>A0A9D6V4M6</accession>
<gene>
    <name evidence="4" type="ORF">HY912_13775</name>
</gene>